<comment type="caution">
    <text evidence="2">The sequence shown here is derived from an EMBL/GenBank/DDBJ whole genome shotgun (WGS) entry which is preliminary data.</text>
</comment>
<organism evidence="2 3">
    <name type="scientific">Faecalibacterium prausnitzii</name>
    <dbReference type="NCBI Taxonomy" id="853"/>
    <lineage>
        <taxon>Bacteria</taxon>
        <taxon>Bacillati</taxon>
        <taxon>Bacillota</taxon>
        <taxon>Clostridia</taxon>
        <taxon>Eubacteriales</taxon>
        <taxon>Oscillospiraceae</taxon>
        <taxon>Faecalibacterium</taxon>
    </lineage>
</organism>
<sequence length="91" mass="10262">MEAAQNEHGGIAWWDHVTDVNYSDGQYYKTLRQPPTVHVVDFSGYDGPLDENGFPVGLPNEISEYMKQQGEPPSVPKIIFKKNDPKEGNEI</sequence>
<dbReference type="Proteomes" id="UP000811365">
    <property type="component" value="Unassembled WGS sequence"/>
</dbReference>
<proteinExistence type="predicted"/>
<evidence type="ECO:0000313" key="3">
    <source>
        <dbReference type="Proteomes" id="UP000811365"/>
    </source>
</evidence>
<evidence type="ECO:0000313" key="2">
    <source>
        <dbReference type="EMBL" id="MBS6620703.1"/>
    </source>
</evidence>
<protein>
    <submittedName>
        <fullName evidence="2">Uncharacterized protein</fullName>
    </submittedName>
</protein>
<reference evidence="2" key="1">
    <citation type="submission" date="2021-02" db="EMBL/GenBank/DDBJ databases">
        <title>Infant gut strain persistence is associated with maternal origin, phylogeny, and functional potential including surface adhesion and iron acquisition.</title>
        <authorList>
            <person name="Lou Y.C."/>
        </authorList>
    </citation>
    <scope>NUCLEOTIDE SEQUENCE</scope>
    <source>
        <strain evidence="2">L2_039_000G1_dasL2_039_000G1_maxbin2.maxbin.077</strain>
    </source>
</reference>
<evidence type="ECO:0000256" key="1">
    <source>
        <dbReference type="SAM" id="MobiDB-lite"/>
    </source>
</evidence>
<feature type="compositionally biased region" description="Basic and acidic residues" evidence="1">
    <location>
        <begin position="81"/>
        <end position="91"/>
    </location>
</feature>
<name>A0A9E1GFU3_9FIRM</name>
<dbReference type="EMBL" id="JAGZYH010000001">
    <property type="protein sequence ID" value="MBS6620703.1"/>
    <property type="molecule type" value="Genomic_DNA"/>
</dbReference>
<gene>
    <name evidence="2" type="ORF">KH315_00795</name>
</gene>
<accession>A0A9E1GFU3</accession>
<feature type="region of interest" description="Disordered" evidence="1">
    <location>
        <begin position="67"/>
        <end position="91"/>
    </location>
</feature>
<dbReference type="AlphaFoldDB" id="A0A9E1GFU3"/>